<dbReference type="InterPro" id="IPR038695">
    <property type="entry name" value="Saro_0823-like_sf"/>
</dbReference>
<organism evidence="1 2">
    <name type="scientific">Bombella pluederhausensis</name>
    <dbReference type="NCBI Taxonomy" id="2967336"/>
    <lineage>
        <taxon>Bacteria</taxon>
        <taxon>Pseudomonadati</taxon>
        <taxon>Pseudomonadota</taxon>
        <taxon>Alphaproteobacteria</taxon>
        <taxon>Acetobacterales</taxon>
        <taxon>Acetobacteraceae</taxon>
        <taxon>Bombella</taxon>
    </lineage>
</organism>
<dbReference type="Pfam" id="PF02643">
    <property type="entry name" value="DUF192"/>
    <property type="match status" value="1"/>
</dbReference>
<dbReference type="Gene3D" id="2.60.120.1140">
    <property type="entry name" value="Protein of unknown function DUF192"/>
    <property type="match status" value="1"/>
</dbReference>
<reference evidence="1" key="1">
    <citation type="submission" date="2022-07" db="EMBL/GenBank/DDBJ databases">
        <title>Bombella genomes.</title>
        <authorList>
            <person name="Harer L."/>
            <person name="Styblova S."/>
            <person name="Ehrmann M."/>
        </authorList>
    </citation>
    <scope>NUCLEOTIDE SEQUENCE</scope>
    <source>
        <strain evidence="1">TMW 2.2543</strain>
    </source>
</reference>
<evidence type="ECO:0000313" key="2">
    <source>
        <dbReference type="Proteomes" id="UP001165576"/>
    </source>
</evidence>
<name>A0ABT3WGU0_9PROT</name>
<keyword evidence="2" id="KW-1185">Reference proteome</keyword>
<gene>
    <name evidence="1" type="ORF">NQF86_06375</name>
</gene>
<dbReference type="PANTHER" id="PTHR37953:SF1">
    <property type="entry name" value="UPF0127 PROTEIN MJ1496"/>
    <property type="match status" value="1"/>
</dbReference>
<sequence length="155" mass="16904">MLIGAVPGIGELAFAEETITAAQPPLPSVPLTITDQAGRSHLFIVELARTPHEQEVGEMFRKQIPADHGMLFIWPAPQECAMWMRNTYVPLDMVFIDEQNRIHAIEENAVPLSEGIISSHGLVRAVLELPAGTTERLGLVVGDQISSSALPHEAH</sequence>
<dbReference type="RefSeq" id="WP_266117040.1">
    <property type="nucleotide sequence ID" value="NZ_JANIDY010000003.1"/>
</dbReference>
<proteinExistence type="predicted"/>
<accession>A0ABT3WGU0</accession>
<dbReference type="EMBL" id="JANIDY010000003">
    <property type="protein sequence ID" value="MCX5618291.1"/>
    <property type="molecule type" value="Genomic_DNA"/>
</dbReference>
<evidence type="ECO:0000313" key="1">
    <source>
        <dbReference type="EMBL" id="MCX5618291.1"/>
    </source>
</evidence>
<dbReference type="PANTHER" id="PTHR37953">
    <property type="entry name" value="UPF0127 PROTEIN MJ1496"/>
    <property type="match status" value="1"/>
</dbReference>
<comment type="caution">
    <text evidence="1">The sequence shown here is derived from an EMBL/GenBank/DDBJ whole genome shotgun (WGS) entry which is preliminary data.</text>
</comment>
<dbReference type="InterPro" id="IPR003795">
    <property type="entry name" value="DUF192"/>
</dbReference>
<dbReference type="Proteomes" id="UP001165576">
    <property type="component" value="Unassembled WGS sequence"/>
</dbReference>
<protein>
    <submittedName>
        <fullName evidence="1">DUF192 domain-containing protein</fullName>
    </submittedName>
</protein>